<dbReference type="Proteomes" id="UP000054279">
    <property type="component" value="Unassembled WGS sequence"/>
</dbReference>
<evidence type="ECO:0008006" key="3">
    <source>
        <dbReference type="Google" id="ProtNLM"/>
    </source>
</evidence>
<dbReference type="AlphaFoldDB" id="A0A0C9VIU1"/>
<accession>A0A0C9VIU1</accession>
<dbReference type="CDD" id="cd02972">
    <property type="entry name" value="DsbA_family"/>
    <property type="match status" value="1"/>
</dbReference>
<dbReference type="Gene3D" id="3.40.30.10">
    <property type="entry name" value="Glutaredoxin"/>
    <property type="match status" value="1"/>
</dbReference>
<sequence>MALQPSLSFQRLVGEKGADLHTLEVFIDYVCPFSGRIAKSIETNLKPLIASGGKYAGKVQLIVRLHPQPWHASSTLTHEAALAVGRVDPAAFWPYSLLLLEKQAEYYDIPTSTQTPAQIRASLASLASSFLSAEQVKEVQELLTLKSTPNGGTGVTDDLKYNIKYSRANSIHVSPTALWDGLIANEVSSSFGKAEWESFLEKRLA</sequence>
<dbReference type="PANTHER" id="PTHR33875">
    <property type="entry name" value="OS09G0542200 PROTEIN"/>
    <property type="match status" value="1"/>
</dbReference>
<dbReference type="OrthoDB" id="37297at2759"/>
<reference evidence="1 2" key="1">
    <citation type="submission" date="2014-06" db="EMBL/GenBank/DDBJ databases">
        <title>Evolutionary Origins and Diversification of the Mycorrhizal Mutualists.</title>
        <authorList>
            <consortium name="DOE Joint Genome Institute"/>
            <consortium name="Mycorrhizal Genomics Consortium"/>
            <person name="Kohler A."/>
            <person name="Kuo A."/>
            <person name="Nagy L.G."/>
            <person name="Floudas D."/>
            <person name="Copeland A."/>
            <person name="Barry K.W."/>
            <person name="Cichocki N."/>
            <person name="Veneault-Fourrey C."/>
            <person name="LaButti K."/>
            <person name="Lindquist E.A."/>
            <person name="Lipzen A."/>
            <person name="Lundell T."/>
            <person name="Morin E."/>
            <person name="Murat C."/>
            <person name="Riley R."/>
            <person name="Ohm R."/>
            <person name="Sun H."/>
            <person name="Tunlid A."/>
            <person name="Henrissat B."/>
            <person name="Grigoriev I.V."/>
            <person name="Hibbett D.S."/>
            <person name="Martin F."/>
        </authorList>
    </citation>
    <scope>NUCLEOTIDE SEQUENCE [LARGE SCALE GENOMIC DNA]</scope>
    <source>
        <strain evidence="1 2">SS14</strain>
    </source>
</reference>
<dbReference type="SUPFAM" id="SSF52833">
    <property type="entry name" value="Thioredoxin-like"/>
    <property type="match status" value="1"/>
</dbReference>
<gene>
    <name evidence="1" type="ORF">M422DRAFT_231885</name>
</gene>
<name>A0A0C9VIU1_SPHS4</name>
<evidence type="ECO:0000313" key="1">
    <source>
        <dbReference type="EMBL" id="KIJ37475.1"/>
    </source>
</evidence>
<dbReference type="HOGENOM" id="CLU_085801_0_0_1"/>
<organism evidence="1 2">
    <name type="scientific">Sphaerobolus stellatus (strain SS14)</name>
    <dbReference type="NCBI Taxonomy" id="990650"/>
    <lineage>
        <taxon>Eukaryota</taxon>
        <taxon>Fungi</taxon>
        <taxon>Dikarya</taxon>
        <taxon>Basidiomycota</taxon>
        <taxon>Agaricomycotina</taxon>
        <taxon>Agaricomycetes</taxon>
        <taxon>Phallomycetidae</taxon>
        <taxon>Geastrales</taxon>
        <taxon>Sphaerobolaceae</taxon>
        <taxon>Sphaerobolus</taxon>
    </lineage>
</organism>
<dbReference type="PANTHER" id="PTHR33875:SF2">
    <property type="entry name" value="ACR183CP"/>
    <property type="match status" value="1"/>
</dbReference>
<protein>
    <recommendedName>
        <fullName evidence="3">Thioredoxin-like fold domain-containing protein</fullName>
    </recommendedName>
</protein>
<dbReference type="InterPro" id="IPR036249">
    <property type="entry name" value="Thioredoxin-like_sf"/>
</dbReference>
<proteinExistence type="predicted"/>
<evidence type="ECO:0000313" key="2">
    <source>
        <dbReference type="Proteomes" id="UP000054279"/>
    </source>
</evidence>
<keyword evidence="2" id="KW-1185">Reference proteome</keyword>
<dbReference type="EMBL" id="KN837169">
    <property type="protein sequence ID" value="KIJ37475.1"/>
    <property type="molecule type" value="Genomic_DNA"/>
</dbReference>